<gene>
    <name evidence="1" type="ORF">PDIG_22280</name>
</gene>
<dbReference type="HOGENOM" id="CLU_3399549_0_0_1"/>
<dbReference type="EMBL" id="AKCT01000105">
    <property type="protein sequence ID" value="EKV16102.1"/>
    <property type="molecule type" value="Genomic_DNA"/>
</dbReference>
<accession>K9G589</accession>
<reference evidence="2" key="1">
    <citation type="journal article" date="2012" name="BMC Genomics">
        <title>Genome sequence of the necrotrophic fungus Penicillium digitatum, the main postharvest pathogen of citrus.</title>
        <authorList>
            <person name="Marcet-Houben M."/>
            <person name="Ballester A.-R."/>
            <person name="de la Fuente B."/>
            <person name="Harries E."/>
            <person name="Marcos J.F."/>
            <person name="Gonzalez-Candelas L."/>
            <person name="Gabaldon T."/>
        </authorList>
    </citation>
    <scope>NUCLEOTIDE SEQUENCE [LARGE SCALE GENOMIC DNA]</scope>
    <source>
        <strain evidence="2">PHI26 / CECT 20796</strain>
    </source>
</reference>
<evidence type="ECO:0000313" key="1">
    <source>
        <dbReference type="EMBL" id="EKV16102.1"/>
    </source>
</evidence>
<proteinExistence type="predicted"/>
<dbReference type="InParanoid" id="K9G589"/>
<evidence type="ECO:0000313" key="2">
    <source>
        <dbReference type="Proteomes" id="UP000009882"/>
    </source>
</evidence>
<comment type="caution">
    <text evidence="1">The sequence shown here is derived from an EMBL/GenBank/DDBJ whole genome shotgun (WGS) entry which is preliminary data.</text>
</comment>
<keyword evidence="2" id="KW-1185">Reference proteome</keyword>
<sequence length="31" mass="3577">MSFPSCRRYSLPLNPTRSSMNTKLCCILIPF</sequence>
<dbReference type="AlphaFoldDB" id="K9G589"/>
<organism evidence="1 2">
    <name type="scientific">Penicillium digitatum (strain PHI26 / CECT 20796)</name>
    <name type="common">Green mold</name>
    <dbReference type="NCBI Taxonomy" id="1170229"/>
    <lineage>
        <taxon>Eukaryota</taxon>
        <taxon>Fungi</taxon>
        <taxon>Dikarya</taxon>
        <taxon>Ascomycota</taxon>
        <taxon>Pezizomycotina</taxon>
        <taxon>Eurotiomycetes</taxon>
        <taxon>Eurotiomycetidae</taxon>
        <taxon>Eurotiales</taxon>
        <taxon>Aspergillaceae</taxon>
        <taxon>Penicillium</taxon>
    </lineage>
</organism>
<protein>
    <submittedName>
        <fullName evidence="1">Uncharacterized protein</fullName>
    </submittedName>
</protein>
<name>K9G589_PEND2</name>
<dbReference type="Proteomes" id="UP000009882">
    <property type="component" value="Unassembled WGS sequence"/>
</dbReference>